<dbReference type="InterPro" id="IPR043128">
    <property type="entry name" value="Rev_trsase/Diguanyl_cyclase"/>
</dbReference>
<dbReference type="Gene3D" id="3.30.70.270">
    <property type="match status" value="1"/>
</dbReference>
<evidence type="ECO:0000313" key="3">
    <source>
        <dbReference type="Proteomes" id="UP000789405"/>
    </source>
</evidence>
<dbReference type="PANTHER" id="PTHR33064:SF37">
    <property type="entry name" value="RIBONUCLEASE H"/>
    <property type="match status" value="1"/>
</dbReference>
<comment type="caution">
    <text evidence="2">The sequence shown here is derived from an EMBL/GenBank/DDBJ whole genome shotgun (WGS) entry which is preliminary data.</text>
</comment>
<dbReference type="SUPFAM" id="SSF56672">
    <property type="entry name" value="DNA/RNA polymerases"/>
    <property type="match status" value="1"/>
</dbReference>
<feature type="non-terminal residue" evidence="2">
    <location>
        <position position="1"/>
    </location>
</feature>
<dbReference type="InterPro" id="IPR051320">
    <property type="entry name" value="Viral_Replic_Matur_Polypro"/>
</dbReference>
<evidence type="ECO:0000313" key="2">
    <source>
        <dbReference type="EMBL" id="CAG8826481.1"/>
    </source>
</evidence>
<dbReference type="FunFam" id="3.30.70.270:FF:000020">
    <property type="entry name" value="Transposon Tf2-6 polyprotein-like Protein"/>
    <property type="match status" value="1"/>
</dbReference>
<dbReference type="Proteomes" id="UP000789405">
    <property type="component" value="Unassembled WGS sequence"/>
</dbReference>
<dbReference type="PANTHER" id="PTHR33064">
    <property type="entry name" value="POL PROTEIN"/>
    <property type="match status" value="1"/>
</dbReference>
<accession>A0A9N9PJI3</accession>
<protein>
    <submittedName>
        <fullName evidence="2">9045_t:CDS:1</fullName>
    </submittedName>
</protein>
<keyword evidence="3" id="KW-1185">Reference proteome</keyword>
<feature type="domain" description="Reverse transcriptase/retrotransposon-derived protein RNase H-like" evidence="1">
    <location>
        <begin position="53"/>
        <end position="122"/>
    </location>
</feature>
<reference evidence="2" key="1">
    <citation type="submission" date="2021-06" db="EMBL/GenBank/DDBJ databases">
        <authorList>
            <person name="Kallberg Y."/>
            <person name="Tangrot J."/>
            <person name="Rosling A."/>
        </authorList>
    </citation>
    <scope>NUCLEOTIDE SEQUENCE</scope>
    <source>
        <strain evidence="2">MA453B</strain>
    </source>
</reference>
<name>A0A9N9PJI3_9GLOM</name>
<proteinExistence type="predicted"/>
<gene>
    <name evidence="2" type="ORF">DERYTH_LOCUS28091</name>
</gene>
<dbReference type="AlphaFoldDB" id="A0A9N9PJI3"/>
<evidence type="ECO:0000259" key="1">
    <source>
        <dbReference type="Pfam" id="PF17919"/>
    </source>
</evidence>
<dbReference type="EMBL" id="CAJVPY010068069">
    <property type="protein sequence ID" value="CAG8826481.1"/>
    <property type="molecule type" value="Genomic_DNA"/>
</dbReference>
<dbReference type="InterPro" id="IPR041577">
    <property type="entry name" value="RT_RNaseH_2"/>
</dbReference>
<organism evidence="2 3">
    <name type="scientific">Dentiscutata erythropus</name>
    <dbReference type="NCBI Taxonomy" id="1348616"/>
    <lineage>
        <taxon>Eukaryota</taxon>
        <taxon>Fungi</taxon>
        <taxon>Fungi incertae sedis</taxon>
        <taxon>Mucoromycota</taxon>
        <taxon>Glomeromycotina</taxon>
        <taxon>Glomeromycetes</taxon>
        <taxon>Diversisporales</taxon>
        <taxon>Gigasporaceae</taxon>
        <taxon>Dentiscutata</taxon>
    </lineage>
</organism>
<sequence length="145" mass="16515">KVEKVRSYPLPTTLRQLRGFIGLASYYRKFIPGFAALARPLHHLLQKDVSFCWGPEQQKAFEILKNHLITAPVLKYPDFDDMFYLYTDASSTGLGAVLAQKGEGKKEHVISYTSRNYSACELECWRLFGRLNITTIILASSHSRS</sequence>
<dbReference type="InterPro" id="IPR043502">
    <property type="entry name" value="DNA/RNA_pol_sf"/>
</dbReference>
<dbReference type="Pfam" id="PF17919">
    <property type="entry name" value="RT_RNaseH_2"/>
    <property type="match status" value="1"/>
</dbReference>
<dbReference type="OrthoDB" id="5593162at2759"/>